<dbReference type="InterPro" id="IPR000172">
    <property type="entry name" value="GMC_OxRdtase_N"/>
</dbReference>
<dbReference type="PANTHER" id="PTHR11552">
    <property type="entry name" value="GLUCOSE-METHANOL-CHOLINE GMC OXIDOREDUCTASE"/>
    <property type="match status" value="1"/>
</dbReference>
<evidence type="ECO:0000256" key="2">
    <source>
        <dbReference type="ARBA" id="ARBA00010790"/>
    </source>
</evidence>
<feature type="binding site" evidence="5">
    <location>
        <begin position="500"/>
        <end position="501"/>
    </location>
    <ligand>
        <name>FAD</name>
        <dbReference type="ChEBI" id="CHEBI:57692"/>
    </ligand>
</feature>
<evidence type="ECO:0000256" key="3">
    <source>
        <dbReference type="ARBA" id="ARBA00022630"/>
    </source>
</evidence>
<comment type="caution">
    <text evidence="9">The sequence shown here is derived from an EMBL/GenBank/DDBJ whole genome shotgun (WGS) entry which is preliminary data.</text>
</comment>
<dbReference type="InterPro" id="IPR036188">
    <property type="entry name" value="FAD/NAD-bd_sf"/>
</dbReference>
<keyword evidence="10" id="KW-1185">Reference proteome</keyword>
<organism evidence="9 10">
    <name type="scientific">Devosia riboflavina</name>
    <dbReference type="NCBI Taxonomy" id="46914"/>
    <lineage>
        <taxon>Bacteria</taxon>
        <taxon>Pseudomonadati</taxon>
        <taxon>Pseudomonadota</taxon>
        <taxon>Alphaproteobacteria</taxon>
        <taxon>Hyphomicrobiales</taxon>
        <taxon>Devosiaceae</taxon>
        <taxon>Devosia</taxon>
    </lineage>
</organism>
<gene>
    <name evidence="9" type="ORF">JP75_04215</name>
</gene>
<keyword evidence="3 6" id="KW-0285">Flavoprotein</keyword>
<accession>A0A087M5M5</accession>
<comment type="similarity">
    <text evidence="2 6">Belongs to the GMC oxidoreductase family.</text>
</comment>
<dbReference type="SUPFAM" id="SSF54373">
    <property type="entry name" value="FAD-linked reductases, C-terminal domain"/>
    <property type="match status" value="1"/>
</dbReference>
<dbReference type="InterPro" id="IPR012132">
    <property type="entry name" value="GMC_OxRdtase"/>
</dbReference>
<evidence type="ECO:0000259" key="7">
    <source>
        <dbReference type="PROSITE" id="PS00623"/>
    </source>
</evidence>
<dbReference type="PROSITE" id="PS00623">
    <property type="entry name" value="GMC_OXRED_1"/>
    <property type="match status" value="1"/>
</dbReference>
<dbReference type="STRING" id="46914.JP75_04215"/>
<evidence type="ECO:0000256" key="6">
    <source>
        <dbReference type="RuleBase" id="RU003968"/>
    </source>
</evidence>
<dbReference type="InterPro" id="IPR007867">
    <property type="entry name" value="GMC_OxRtase_C"/>
</dbReference>
<dbReference type="Pfam" id="PF00732">
    <property type="entry name" value="GMC_oxred_N"/>
    <property type="match status" value="1"/>
</dbReference>
<evidence type="ECO:0000256" key="5">
    <source>
        <dbReference type="PIRSR" id="PIRSR000137-2"/>
    </source>
</evidence>
<dbReference type="PANTHER" id="PTHR11552:SF147">
    <property type="entry name" value="CHOLINE DEHYDROGENASE, MITOCHONDRIAL"/>
    <property type="match status" value="1"/>
</dbReference>
<dbReference type="SUPFAM" id="SSF51905">
    <property type="entry name" value="FAD/NAD(P)-binding domain"/>
    <property type="match status" value="1"/>
</dbReference>
<evidence type="ECO:0000313" key="9">
    <source>
        <dbReference type="EMBL" id="KFL32178.1"/>
    </source>
</evidence>
<dbReference type="PROSITE" id="PS00624">
    <property type="entry name" value="GMC_OXRED_2"/>
    <property type="match status" value="1"/>
</dbReference>
<reference evidence="9 10" key="1">
    <citation type="submission" date="2014-08" db="EMBL/GenBank/DDBJ databases">
        <authorList>
            <person name="Hassan Y.I."/>
            <person name="Lepp D."/>
            <person name="Zhou T."/>
        </authorList>
    </citation>
    <scope>NUCLEOTIDE SEQUENCE [LARGE SCALE GENOMIC DNA]</scope>
    <source>
        <strain evidence="9 10">IFO13584</strain>
    </source>
</reference>
<dbReference type="Gene3D" id="3.30.410.40">
    <property type="match status" value="2"/>
</dbReference>
<protein>
    <submittedName>
        <fullName evidence="9">Sorbosone dehydrogenase</fullName>
    </submittedName>
</protein>
<dbReference type="OrthoDB" id="9785276at2"/>
<feature type="domain" description="Glucose-methanol-choline oxidoreductase N-terminal" evidence="7">
    <location>
        <begin position="86"/>
        <end position="109"/>
    </location>
</feature>
<dbReference type="Gene3D" id="3.50.50.60">
    <property type="entry name" value="FAD/NAD(P)-binding domain"/>
    <property type="match status" value="2"/>
</dbReference>
<sequence>MDGTADYLIIGGGSAGCVLAARLSENPSTRVVLIEAGNDLTRASMAPHVRSRYPGRAYLDPGNIWPDLKAYFGSTPDRQLRRYEQGRLLGGGSSVNAMVANRGAPADYDEWVEAGAPGWSFEEVLPYFRKLERDADFSGPYHGKDGPLPIHRISKERMSSYVRALSDVFAKQGHKPRQDQNGPWEDGVYVGAIAVTDEGQRAPTSVVYLTPDVRARPNLTVLTGHIAERLLLDGKRVIGAEIAPLSGGATHRMLAGNVVVSSGAIHTPTLLMRSGIGPAAQLRQQGIAVVTDLQGVGQNLMEHASTAVSTYLPAAMRLGDLDEHHDHAILRFTSDLPEAPQGDMHAAMIARSAWHSIGQRIGTLFIWLNKPFSRGQLTLTSPDPRAEPLVDFAMLSDPRDLPRLRYGFTVGAMGLLGLMQEGKAGPVFPTSYSARVAAVAGPGLFNTLQRGAFSTMLDMAGPLRPWLVRNVVTLGLDLEKLLGDRDALDDFIRASVGGVWHASGTCRMGRPDDPKAVTDASGRVHGIEGLRICDASLMPSIPRANTNVPVIMMAERIADLIKQGH</sequence>
<dbReference type="Pfam" id="PF05199">
    <property type="entry name" value="GMC_oxred_C"/>
    <property type="match status" value="2"/>
</dbReference>
<feature type="binding site" evidence="5">
    <location>
        <begin position="96"/>
        <end position="99"/>
    </location>
    <ligand>
        <name>FAD</name>
        <dbReference type="ChEBI" id="CHEBI:57692"/>
    </ligand>
</feature>
<dbReference type="GO" id="GO:0016614">
    <property type="term" value="F:oxidoreductase activity, acting on CH-OH group of donors"/>
    <property type="evidence" value="ECO:0007669"/>
    <property type="project" value="InterPro"/>
</dbReference>
<evidence type="ECO:0000256" key="4">
    <source>
        <dbReference type="ARBA" id="ARBA00022827"/>
    </source>
</evidence>
<name>A0A087M5M5_9HYPH</name>
<dbReference type="PIRSF" id="PIRSF000137">
    <property type="entry name" value="Alcohol_oxidase"/>
    <property type="match status" value="1"/>
</dbReference>
<evidence type="ECO:0000313" key="10">
    <source>
        <dbReference type="Proteomes" id="UP000028981"/>
    </source>
</evidence>
<evidence type="ECO:0000256" key="1">
    <source>
        <dbReference type="ARBA" id="ARBA00001974"/>
    </source>
</evidence>
<comment type="cofactor">
    <cofactor evidence="1 5">
        <name>FAD</name>
        <dbReference type="ChEBI" id="CHEBI:57692"/>
    </cofactor>
</comment>
<feature type="domain" description="Glucose-methanol-choline oxidoreductase N-terminal" evidence="8">
    <location>
        <begin position="263"/>
        <end position="277"/>
    </location>
</feature>
<evidence type="ECO:0000259" key="8">
    <source>
        <dbReference type="PROSITE" id="PS00624"/>
    </source>
</evidence>
<dbReference type="AlphaFoldDB" id="A0A087M5M5"/>
<dbReference type="Proteomes" id="UP000028981">
    <property type="component" value="Unassembled WGS sequence"/>
</dbReference>
<keyword evidence="4 5" id="KW-0274">FAD</keyword>
<dbReference type="EMBL" id="JQGC01000003">
    <property type="protein sequence ID" value="KFL32178.1"/>
    <property type="molecule type" value="Genomic_DNA"/>
</dbReference>
<dbReference type="GO" id="GO:0050660">
    <property type="term" value="F:flavin adenine dinucleotide binding"/>
    <property type="evidence" value="ECO:0007669"/>
    <property type="project" value="InterPro"/>
</dbReference>
<proteinExistence type="inferred from homology"/>